<dbReference type="PANTHER" id="PTHR16399:SF15">
    <property type="entry name" value="GASDERMIN-D"/>
    <property type="match status" value="1"/>
</dbReference>
<evidence type="ECO:0000256" key="9">
    <source>
        <dbReference type="ARBA" id="ARBA00023136"/>
    </source>
</evidence>
<keyword evidence="11" id="KW-0449">Lipoprotein</keyword>
<keyword evidence="9" id="KW-0472">Membrane</keyword>
<keyword evidence="6" id="KW-0963">Cytoplasm</keyword>
<dbReference type="InterPro" id="IPR040460">
    <property type="entry name" value="Gasdermin_pore"/>
</dbReference>
<sequence length="484" mass="52775">MPSAFERVVKSVIKEVGGGSRGDLIPVDCLRNSTSFRPYSLLSRKLSSSWFWKPRYTCVNLSIKDILEPNTPEPEPECSGHFQVSDVIDGTIEGSVTLSGTGEGKISGGAAVSDSSSASMNVCILRVTQNTWETMQRDRHLQQPENKILQQLRSRGDDVFVVTEVLQTKEEVQITHVHKQEGSGQCTLPGVLCLQGEGKGHQSRKKMVTIPAGSILAFRVAQLLIGSKWDILLVSDEKQRTFEPPSGGQRARGAMAFVCSLRCIPSVSNSSSYGIHDEEEISEDFQGLDTEVKVCSLELESLEMELRQQLLVDIGRLLQDQPGMEVLEASLEQGLCSGGQVEPLDGPAGSVLEYLVLDSGELVPELAAPIFYLLGALTVLSETQQQLLAKALETTTVLSKQLELVKHVLEQSTPWQEQSSVSLPSGLLGDSWDEEAPTWVLLEECGLRLQVEPPHVHWEPTSQGPTCALYASLALLSCLGQKPG</sequence>
<dbReference type="Pfam" id="PF17708">
    <property type="entry name" value="Gasdermin_C"/>
    <property type="match status" value="1"/>
</dbReference>
<keyword evidence="10" id="KW-0564">Palmitate</keyword>
<gene>
    <name evidence="14" type="ORF">APTSU1_001470000</name>
</gene>
<dbReference type="InterPro" id="IPR041263">
    <property type="entry name" value="Gasdermin_PUB"/>
</dbReference>
<evidence type="ECO:0000256" key="1">
    <source>
        <dbReference type="ARBA" id="ARBA00004514"/>
    </source>
</evidence>
<dbReference type="PANTHER" id="PTHR16399">
    <property type="entry name" value="GASDERMIN"/>
    <property type="match status" value="1"/>
</dbReference>
<feature type="domain" description="Gasdermin PUB" evidence="13">
    <location>
        <begin position="284"/>
        <end position="455"/>
    </location>
</feature>
<keyword evidence="4" id="KW-1134">Transmembrane beta strand</keyword>
<keyword evidence="8" id="KW-0812">Transmembrane</keyword>
<organism evidence="14 15">
    <name type="scientific">Apodemus speciosus</name>
    <name type="common">Large Japanese field mouse</name>
    <dbReference type="NCBI Taxonomy" id="105296"/>
    <lineage>
        <taxon>Eukaryota</taxon>
        <taxon>Metazoa</taxon>
        <taxon>Chordata</taxon>
        <taxon>Craniata</taxon>
        <taxon>Vertebrata</taxon>
        <taxon>Euteleostomi</taxon>
        <taxon>Mammalia</taxon>
        <taxon>Eutheria</taxon>
        <taxon>Euarchontoglires</taxon>
        <taxon>Glires</taxon>
        <taxon>Rodentia</taxon>
        <taxon>Myomorpha</taxon>
        <taxon>Muroidea</taxon>
        <taxon>Muridae</taxon>
        <taxon>Murinae</taxon>
        <taxon>Apodemus</taxon>
    </lineage>
</organism>
<evidence type="ECO:0000313" key="15">
    <source>
        <dbReference type="Proteomes" id="UP001623349"/>
    </source>
</evidence>
<keyword evidence="15" id="KW-1185">Reference proteome</keyword>
<evidence type="ECO:0000256" key="6">
    <source>
        <dbReference type="ARBA" id="ARBA00022490"/>
    </source>
</evidence>
<keyword evidence="7" id="KW-1210">Necrosis</keyword>
<reference evidence="14 15" key="1">
    <citation type="submission" date="2024-08" db="EMBL/GenBank/DDBJ databases">
        <title>The draft genome of Apodemus speciosus.</title>
        <authorList>
            <person name="Nabeshima K."/>
            <person name="Suzuki S."/>
            <person name="Onuma M."/>
        </authorList>
    </citation>
    <scope>NUCLEOTIDE SEQUENCE [LARGE SCALE GENOMIC DNA]</scope>
    <source>
        <strain evidence="14">IB14-021</strain>
    </source>
</reference>
<dbReference type="InterPro" id="IPR007677">
    <property type="entry name" value="Gasdermin"/>
</dbReference>
<evidence type="ECO:0000259" key="12">
    <source>
        <dbReference type="Pfam" id="PF04598"/>
    </source>
</evidence>
<evidence type="ECO:0000256" key="4">
    <source>
        <dbReference type="ARBA" id="ARBA00022452"/>
    </source>
</evidence>
<evidence type="ECO:0000256" key="11">
    <source>
        <dbReference type="ARBA" id="ARBA00023288"/>
    </source>
</evidence>
<evidence type="ECO:0000256" key="5">
    <source>
        <dbReference type="ARBA" id="ARBA00022475"/>
    </source>
</evidence>
<comment type="caution">
    <text evidence="14">The sequence shown here is derived from an EMBL/GenBank/DDBJ whole genome shotgun (WGS) entry which is preliminary data.</text>
</comment>
<evidence type="ECO:0000256" key="7">
    <source>
        <dbReference type="ARBA" id="ARBA00022590"/>
    </source>
</evidence>
<proteinExistence type="inferred from homology"/>
<evidence type="ECO:0000256" key="3">
    <source>
        <dbReference type="ARBA" id="ARBA00009279"/>
    </source>
</evidence>
<evidence type="ECO:0000259" key="13">
    <source>
        <dbReference type="Pfam" id="PF17708"/>
    </source>
</evidence>
<evidence type="ECO:0000256" key="8">
    <source>
        <dbReference type="ARBA" id="ARBA00022692"/>
    </source>
</evidence>
<name>A0ABQ0FJS2_APOSI</name>
<accession>A0ABQ0FJS2</accession>
<protein>
    <submittedName>
        <fullName evidence="14">Gasdermin-D</fullName>
    </submittedName>
</protein>
<keyword evidence="5" id="KW-1003">Cell membrane</keyword>
<evidence type="ECO:0000313" key="14">
    <source>
        <dbReference type="EMBL" id="GAB1299464.1"/>
    </source>
</evidence>
<dbReference type="EMBL" id="BAAFST010000015">
    <property type="protein sequence ID" value="GAB1299464.1"/>
    <property type="molecule type" value="Genomic_DNA"/>
</dbReference>
<dbReference type="Pfam" id="PF04598">
    <property type="entry name" value="Gasdermin"/>
    <property type="match status" value="1"/>
</dbReference>
<evidence type="ECO:0000256" key="2">
    <source>
        <dbReference type="ARBA" id="ARBA00004651"/>
    </source>
</evidence>
<feature type="domain" description="Gasdermin pore forming" evidence="12">
    <location>
        <begin position="4"/>
        <end position="244"/>
    </location>
</feature>
<dbReference type="Proteomes" id="UP001623349">
    <property type="component" value="Unassembled WGS sequence"/>
</dbReference>
<comment type="subcellular location">
    <subcellularLocation>
        <location evidence="2">Cell membrane</location>
        <topology evidence="2">Multi-pass membrane protein</topology>
    </subcellularLocation>
    <subcellularLocation>
        <location evidence="1">Cytoplasm</location>
        <location evidence="1">Cytosol</location>
    </subcellularLocation>
</comment>
<comment type="similarity">
    <text evidence="3">Belongs to the gasdermin family.</text>
</comment>
<evidence type="ECO:0000256" key="10">
    <source>
        <dbReference type="ARBA" id="ARBA00023139"/>
    </source>
</evidence>